<dbReference type="InterPro" id="IPR036866">
    <property type="entry name" value="RibonucZ/Hydroxyglut_hydro"/>
</dbReference>
<dbReference type="PANTHER" id="PTHR30619:SF1">
    <property type="entry name" value="RECOMBINATION PROTEIN 2"/>
    <property type="match status" value="1"/>
</dbReference>
<reference evidence="3" key="1">
    <citation type="submission" date="2017-09" db="EMBL/GenBank/DDBJ databases">
        <title>Depth-based differentiation of microbial function through sediment-hosted aquifers and enrichment of novel symbionts in the deep terrestrial subsurface.</title>
        <authorList>
            <person name="Probst A.J."/>
            <person name="Ladd B."/>
            <person name="Jarett J.K."/>
            <person name="Geller-Mcgrath D.E."/>
            <person name="Sieber C.M.K."/>
            <person name="Emerson J.B."/>
            <person name="Anantharaman K."/>
            <person name="Thomas B.C."/>
            <person name="Malmstrom R."/>
            <person name="Stieglmeier M."/>
            <person name="Klingl A."/>
            <person name="Woyke T."/>
            <person name="Ryan C.M."/>
            <person name="Banfield J.F."/>
        </authorList>
    </citation>
    <scope>NUCLEOTIDE SEQUENCE [LARGE SCALE GENOMIC DNA]</scope>
</reference>
<dbReference type="InterPro" id="IPR052159">
    <property type="entry name" value="Competence_DNA_uptake"/>
</dbReference>
<evidence type="ECO:0000313" key="3">
    <source>
        <dbReference type="Proteomes" id="UP000229098"/>
    </source>
</evidence>
<organism evidence="2 3">
    <name type="scientific">Candidatus Ryanbacteria bacterium CG10_big_fil_rev_8_21_14_0_10_43_42</name>
    <dbReference type="NCBI Taxonomy" id="1974864"/>
    <lineage>
        <taxon>Bacteria</taxon>
        <taxon>Candidatus Ryaniibacteriota</taxon>
    </lineage>
</organism>
<dbReference type="Proteomes" id="UP000229098">
    <property type="component" value="Unassembled WGS sequence"/>
</dbReference>
<dbReference type="AlphaFoldDB" id="A0A2M8KXY2"/>
<comment type="caution">
    <text evidence="2">The sequence shown here is derived from an EMBL/GenBank/DDBJ whole genome shotgun (WGS) entry which is preliminary data.</text>
</comment>
<dbReference type="Gene3D" id="3.60.15.10">
    <property type="entry name" value="Ribonuclease Z/Hydroxyacylglutathione hydrolase-like"/>
    <property type="match status" value="1"/>
</dbReference>
<proteinExistence type="predicted"/>
<feature type="domain" description="Metallo-beta-lactamase" evidence="1">
    <location>
        <begin position="42"/>
        <end position="241"/>
    </location>
</feature>
<dbReference type="SUPFAM" id="SSF56281">
    <property type="entry name" value="Metallo-hydrolase/oxidoreductase"/>
    <property type="match status" value="1"/>
</dbReference>
<gene>
    <name evidence="2" type="ORF">COU90_00745</name>
</gene>
<dbReference type="InterPro" id="IPR001279">
    <property type="entry name" value="Metallo-B-lactamas"/>
</dbReference>
<accession>A0A2M8KXY2</accession>
<name>A0A2M8KXY2_9BACT</name>
<evidence type="ECO:0000259" key="1">
    <source>
        <dbReference type="SMART" id="SM00849"/>
    </source>
</evidence>
<evidence type="ECO:0000313" key="2">
    <source>
        <dbReference type="EMBL" id="PJE64780.1"/>
    </source>
</evidence>
<sequence length="287" mass="31923">MLLRKKWILVILTVLTVSVWYGAFSVPSASEGLSVYVFDVGQGDSIFIETVSGNQILIDGGPTDAVLAQLGRVMSSYDRSIDMLILTHPDADHLNGLVDVIGRYEIGTVVETGVLHETEEYKVWHERIGEKEIPVIYAHAGQEFLLDKHVTLKILAPFYEQAGKEVKKINNTSVVARLDYGESSLLLTGDIESSEERKLVILSESLDTDILKVGHHGSKTSSSDIFLEKISPMVALVSVGRNSRYGHPHQEVLNALKREHVEVHRTDMEGTLLLRMYEDGTYSINGY</sequence>
<dbReference type="CDD" id="cd07731">
    <property type="entry name" value="ComA-like_MBL-fold"/>
    <property type="match status" value="1"/>
</dbReference>
<dbReference type="PANTHER" id="PTHR30619">
    <property type="entry name" value="DNA INTERNALIZATION/COMPETENCE PROTEIN COMEC/REC2"/>
    <property type="match status" value="1"/>
</dbReference>
<dbReference type="EMBL" id="PFEF01000003">
    <property type="protein sequence ID" value="PJE64780.1"/>
    <property type="molecule type" value="Genomic_DNA"/>
</dbReference>
<dbReference type="SMART" id="SM00849">
    <property type="entry name" value="Lactamase_B"/>
    <property type="match status" value="1"/>
</dbReference>
<dbReference type="Pfam" id="PF00753">
    <property type="entry name" value="Lactamase_B"/>
    <property type="match status" value="1"/>
</dbReference>
<protein>
    <recommendedName>
        <fullName evidence="1">Metallo-beta-lactamase domain-containing protein</fullName>
    </recommendedName>
</protein>
<dbReference type="InterPro" id="IPR035681">
    <property type="entry name" value="ComA-like_MBL"/>
</dbReference>